<organism evidence="3 4">
    <name type="scientific">Antrodiella citrinella</name>
    <dbReference type="NCBI Taxonomy" id="2447956"/>
    <lineage>
        <taxon>Eukaryota</taxon>
        <taxon>Fungi</taxon>
        <taxon>Dikarya</taxon>
        <taxon>Basidiomycota</taxon>
        <taxon>Agaricomycotina</taxon>
        <taxon>Agaricomycetes</taxon>
        <taxon>Polyporales</taxon>
        <taxon>Steccherinaceae</taxon>
        <taxon>Antrodiella</taxon>
    </lineage>
</organism>
<name>A0A4S4MW13_9APHY</name>
<evidence type="ECO:0000259" key="1">
    <source>
        <dbReference type="Pfam" id="PF24137"/>
    </source>
</evidence>
<reference evidence="3 4" key="1">
    <citation type="submission" date="2019-02" db="EMBL/GenBank/DDBJ databases">
        <title>Genome sequencing of the rare red list fungi Antrodiella citrinella (Flaviporus citrinellus).</title>
        <authorList>
            <person name="Buettner E."/>
            <person name="Kellner H."/>
        </authorList>
    </citation>
    <scope>NUCLEOTIDE SEQUENCE [LARGE SCALE GENOMIC DNA]</scope>
    <source>
        <strain evidence="3 4">DSM 108506</strain>
    </source>
</reference>
<dbReference type="AlphaFoldDB" id="A0A4S4MW13"/>
<feature type="domain" description="AsqO/PenF-like C-terminal" evidence="2">
    <location>
        <begin position="243"/>
        <end position="382"/>
    </location>
</feature>
<sequence length="394" mass="41566">MVQIWPMLGARIAGVMLASIDVVGAMVPPHLLSRAAAQSFDRQYVVPQPTANDDKADWWWMNAQAEAGVNGNPPANVQVIFYMGYLLGRPSADAPEFYATITGLFSNGSDFSYTADATKASVTSVGSETIGSWPGVGSFLSTPGKSFDVVISAPGVEGAISIQGSVAPAHYACNTTTSAVFSDFAPAASTSEESVLFSHLGWAVSIPGGRASVSLVLGGSPLTFVGTGYHDQNFIDTSDMFADVISQWFFGTAQVGEYVFSYLSATPFGSNATVTTGYLARNDIVLQNQCSVSATGTSTETQATNTNKLTRFGVIHSEASAVDVPQGYTIDYVLSNGERYSFTLTEQAEVVDLDVYHRSIGNVSGGKVGEPAKTAVGLWEWLNPGKNVYVAKSA</sequence>
<gene>
    <name evidence="3" type="ORF">EUX98_g4404</name>
</gene>
<evidence type="ECO:0000313" key="4">
    <source>
        <dbReference type="Proteomes" id="UP000308730"/>
    </source>
</evidence>
<dbReference type="SUPFAM" id="SSF159245">
    <property type="entry name" value="AttH-like"/>
    <property type="match status" value="1"/>
</dbReference>
<protein>
    <recommendedName>
        <fullName evidence="5">AttH domain-containing protein</fullName>
    </recommendedName>
</protein>
<evidence type="ECO:0000313" key="3">
    <source>
        <dbReference type="EMBL" id="THH29787.1"/>
    </source>
</evidence>
<evidence type="ECO:0008006" key="5">
    <source>
        <dbReference type="Google" id="ProtNLM"/>
    </source>
</evidence>
<accession>A0A4S4MW13</accession>
<dbReference type="Pfam" id="PF24137">
    <property type="entry name" value="DA_N"/>
    <property type="match status" value="1"/>
</dbReference>
<dbReference type="OrthoDB" id="5344254at2759"/>
<dbReference type="InterPro" id="IPR056402">
    <property type="entry name" value="DA_N"/>
</dbReference>
<dbReference type="InterPro" id="IPR057722">
    <property type="entry name" value="AsqO/PenF-like_C"/>
</dbReference>
<dbReference type="EMBL" id="SGPM01000107">
    <property type="protein sequence ID" value="THH29787.1"/>
    <property type="molecule type" value="Genomic_DNA"/>
</dbReference>
<dbReference type="Pfam" id="PF25581">
    <property type="entry name" value="AsqO_C"/>
    <property type="match status" value="1"/>
</dbReference>
<proteinExistence type="predicted"/>
<feature type="domain" description="Diels-Alderase N-terminal" evidence="1">
    <location>
        <begin position="51"/>
        <end position="234"/>
    </location>
</feature>
<evidence type="ECO:0000259" key="2">
    <source>
        <dbReference type="Pfam" id="PF25581"/>
    </source>
</evidence>
<dbReference type="Proteomes" id="UP000308730">
    <property type="component" value="Unassembled WGS sequence"/>
</dbReference>
<keyword evidence="4" id="KW-1185">Reference proteome</keyword>
<comment type="caution">
    <text evidence="3">The sequence shown here is derived from an EMBL/GenBank/DDBJ whole genome shotgun (WGS) entry which is preliminary data.</text>
</comment>